<feature type="compositionally biased region" description="Low complexity" evidence="1">
    <location>
        <begin position="49"/>
        <end position="64"/>
    </location>
</feature>
<sequence>MPGRLGIGGTAEFGDPDGDVVVVEERVHDGELVAVEGAFAGADDEASHSRSGLARAASGAAASGRRAHGTMRV</sequence>
<dbReference type="EMBL" id="LJSN01000002">
    <property type="protein sequence ID" value="PNE40619.1"/>
    <property type="molecule type" value="Genomic_DNA"/>
</dbReference>
<reference evidence="3" key="1">
    <citation type="submission" date="2015-09" db="EMBL/GenBank/DDBJ databases">
        <authorList>
            <person name="Graham D.E."/>
            <person name="Mahan K.M."/>
            <person name="Klingeman D.M."/>
            <person name="Fida T."/>
            <person name="Giannone R.J."/>
            <person name="Hettich R.L."/>
            <person name="Parry R.J."/>
            <person name="Spain J.C."/>
        </authorList>
    </citation>
    <scope>NUCLEOTIDE SEQUENCE [LARGE SCALE GENOMIC DNA]</scope>
    <source>
        <strain evidence="3">JCM 4701</strain>
    </source>
</reference>
<dbReference type="AlphaFoldDB" id="A0A2N8PHX0"/>
<dbReference type="Proteomes" id="UP000236047">
    <property type="component" value="Unassembled WGS sequence"/>
</dbReference>
<evidence type="ECO:0000256" key="1">
    <source>
        <dbReference type="SAM" id="MobiDB-lite"/>
    </source>
</evidence>
<accession>A0A2N8PHX0</accession>
<protein>
    <submittedName>
        <fullName evidence="2">Uncharacterized protein</fullName>
    </submittedName>
</protein>
<evidence type="ECO:0000313" key="2">
    <source>
        <dbReference type="EMBL" id="PNE40619.1"/>
    </source>
</evidence>
<name>A0A2N8PHX0_STRNR</name>
<feature type="region of interest" description="Disordered" evidence="1">
    <location>
        <begin position="42"/>
        <end position="73"/>
    </location>
</feature>
<evidence type="ECO:0000313" key="3">
    <source>
        <dbReference type="Proteomes" id="UP000236047"/>
    </source>
</evidence>
<organism evidence="2 3">
    <name type="scientific">Streptomyces noursei</name>
    <name type="common">Streptomyces albulus</name>
    <dbReference type="NCBI Taxonomy" id="1971"/>
    <lineage>
        <taxon>Bacteria</taxon>
        <taxon>Bacillati</taxon>
        <taxon>Actinomycetota</taxon>
        <taxon>Actinomycetes</taxon>
        <taxon>Kitasatosporales</taxon>
        <taxon>Streptomycetaceae</taxon>
        <taxon>Streptomyces</taxon>
    </lineage>
</organism>
<gene>
    <name evidence="2" type="ORF">AOB60_07090</name>
</gene>
<proteinExistence type="predicted"/>
<comment type="caution">
    <text evidence="2">The sequence shown here is derived from an EMBL/GenBank/DDBJ whole genome shotgun (WGS) entry which is preliminary data.</text>
</comment>
<keyword evidence="3" id="KW-1185">Reference proteome</keyword>